<dbReference type="Gene3D" id="2.120.10.30">
    <property type="entry name" value="TolB, C-terminal domain"/>
    <property type="match status" value="1"/>
</dbReference>
<dbReference type="EMBL" id="CALNXI010001709">
    <property type="protein sequence ID" value="CAH3175453.1"/>
    <property type="molecule type" value="Genomic_DNA"/>
</dbReference>
<feature type="compositionally biased region" description="Basic and acidic residues" evidence="1">
    <location>
        <begin position="696"/>
        <end position="705"/>
    </location>
</feature>
<feature type="compositionally biased region" description="Acidic residues" evidence="1">
    <location>
        <begin position="714"/>
        <end position="724"/>
    </location>
</feature>
<accession>A0ABN8RC96</accession>
<dbReference type="InterPro" id="IPR011042">
    <property type="entry name" value="6-blade_b-propeller_TolB-like"/>
</dbReference>
<name>A0ABN8RC96_9CNID</name>
<reference evidence="2 3" key="1">
    <citation type="submission" date="2022-05" db="EMBL/GenBank/DDBJ databases">
        <authorList>
            <consortium name="Genoscope - CEA"/>
            <person name="William W."/>
        </authorList>
    </citation>
    <scope>NUCLEOTIDE SEQUENCE [LARGE SCALE GENOMIC DNA]</scope>
</reference>
<evidence type="ECO:0000313" key="2">
    <source>
        <dbReference type="EMBL" id="CAH3175453.1"/>
    </source>
</evidence>
<comment type="caution">
    <text evidence="2">The sequence shown here is derived from an EMBL/GenBank/DDBJ whole genome shotgun (WGS) entry which is preliminary data.</text>
</comment>
<gene>
    <name evidence="2" type="ORF">PEVE_00010132</name>
</gene>
<evidence type="ECO:0000256" key="1">
    <source>
        <dbReference type="SAM" id="MobiDB-lite"/>
    </source>
</evidence>
<protein>
    <submittedName>
        <fullName evidence="2">Uncharacterized protein</fullName>
    </submittedName>
</protein>
<sequence length="758" mass="85184">MQLQCCKACLESSKDTIVCSQCCESSLRETCLNLEAVCDKCKEEGQLSYCPSLRACKRCLENHIQCVKFLVLAWSIDCESGNRKMADLVAEEKIQFLEYLVVFPDVVHLAKTYKCSWSNWFLILGEGDRSTLSTLRMLRNESSPEITEVLQNLLTAESVRNKDRMATEPLTILTDSKLLTYLDSIKDMFLTISILPDRYRVSDTNKRGMYEHPYALCPASNGNIIFLNWNSKTRSSDLIQVRLHSPADSKTVHRNVESKGLSLCYLNGSALFCGEKGILYVDIEGKTTIKSTQFRSKAGALAFTKQHITSEYDGSTVTLKNMQTKIQHYLEKQQRLHRKCGTIGIVTLNKEVQLTALCQGNSDILAASSNSQMAIYLVTNNFDGVVICGGNLEGDVDGPASHSLLCQPVGICTEFSRNIYIADSGSGSIKLINRPLHGIVEFLSNLQTLLTAFHIHAKGKSLVTTHHTVSEAIEMVNQTLEYVKSCSLKAKKLQHLSEHLVTNGPEGTVLSKCFKSLELLKKSLQKMEDNIKELSTYPGFNIELNFEALLTLHVENQHAVTHFKRDTFSLYEYALIFGSSVEEAVKRVSKWAAAYYTHPASYYKLPSTSAVTLPKISIPKPAVLQVLTRNEEALMRSWAKKHGKSVRQRNVRQDNTKDRARTLPLNLYESETILNPLNLQFVTTGVQPDITESLDNEVREEHTTEQPEPIDTYSESDSDTYSGDENEHADQTVISVMQPTCLGRTRRLTQRMIDYLQS</sequence>
<organism evidence="2 3">
    <name type="scientific">Porites evermanni</name>
    <dbReference type="NCBI Taxonomy" id="104178"/>
    <lineage>
        <taxon>Eukaryota</taxon>
        <taxon>Metazoa</taxon>
        <taxon>Cnidaria</taxon>
        <taxon>Anthozoa</taxon>
        <taxon>Hexacorallia</taxon>
        <taxon>Scleractinia</taxon>
        <taxon>Fungiina</taxon>
        <taxon>Poritidae</taxon>
        <taxon>Porites</taxon>
    </lineage>
</organism>
<keyword evidence="3" id="KW-1185">Reference proteome</keyword>
<dbReference type="SUPFAM" id="SSF101898">
    <property type="entry name" value="NHL repeat"/>
    <property type="match status" value="1"/>
</dbReference>
<dbReference type="Proteomes" id="UP001159427">
    <property type="component" value="Unassembled WGS sequence"/>
</dbReference>
<feature type="region of interest" description="Disordered" evidence="1">
    <location>
        <begin position="695"/>
        <end position="732"/>
    </location>
</feature>
<evidence type="ECO:0000313" key="3">
    <source>
        <dbReference type="Proteomes" id="UP001159427"/>
    </source>
</evidence>
<proteinExistence type="predicted"/>